<reference evidence="1 2" key="1">
    <citation type="journal article" date="2011" name="Stand. Genomic Sci.">
        <title>Non-contiguous finished genome sequence and contextual data of the filamentous soil bacterium Ktedonobacter racemifer type strain (SOSP1-21).</title>
        <authorList>
            <person name="Chang Y.J."/>
            <person name="Land M."/>
            <person name="Hauser L."/>
            <person name="Chertkov O."/>
            <person name="Del Rio T.G."/>
            <person name="Nolan M."/>
            <person name="Copeland A."/>
            <person name="Tice H."/>
            <person name="Cheng J.F."/>
            <person name="Lucas S."/>
            <person name="Han C."/>
            <person name="Goodwin L."/>
            <person name="Pitluck S."/>
            <person name="Ivanova N."/>
            <person name="Ovchinikova G."/>
            <person name="Pati A."/>
            <person name="Chen A."/>
            <person name="Palaniappan K."/>
            <person name="Mavromatis K."/>
            <person name="Liolios K."/>
            <person name="Brettin T."/>
            <person name="Fiebig A."/>
            <person name="Rohde M."/>
            <person name="Abt B."/>
            <person name="Goker M."/>
            <person name="Detter J.C."/>
            <person name="Woyke T."/>
            <person name="Bristow J."/>
            <person name="Eisen J.A."/>
            <person name="Markowitz V."/>
            <person name="Hugenholtz P."/>
            <person name="Kyrpides N.C."/>
            <person name="Klenk H.P."/>
            <person name="Lapidus A."/>
        </authorList>
    </citation>
    <scope>NUCLEOTIDE SEQUENCE [LARGE SCALE GENOMIC DNA]</scope>
    <source>
        <strain evidence="2">DSM 44963</strain>
    </source>
</reference>
<keyword evidence="2" id="KW-1185">Reference proteome</keyword>
<protein>
    <recommendedName>
        <fullName evidence="3">Aminoglycoside phosphotransferase</fullName>
    </recommendedName>
</protein>
<dbReference type="OrthoDB" id="1645186at2"/>
<evidence type="ECO:0000313" key="2">
    <source>
        <dbReference type="Proteomes" id="UP000004508"/>
    </source>
</evidence>
<gene>
    <name evidence="1" type="ORF">Krac_5328</name>
</gene>
<accession>D6TVR8</accession>
<dbReference type="AlphaFoldDB" id="D6TVR8"/>
<evidence type="ECO:0008006" key="3">
    <source>
        <dbReference type="Google" id="ProtNLM"/>
    </source>
</evidence>
<organism evidence="1 2">
    <name type="scientific">Ktedonobacter racemifer DSM 44963</name>
    <dbReference type="NCBI Taxonomy" id="485913"/>
    <lineage>
        <taxon>Bacteria</taxon>
        <taxon>Bacillati</taxon>
        <taxon>Chloroflexota</taxon>
        <taxon>Ktedonobacteria</taxon>
        <taxon>Ktedonobacterales</taxon>
        <taxon>Ktedonobacteraceae</taxon>
        <taxon>Ktedonobacter</taxon>
    </lineage>
</organism>
<comment type="caution">
    <text evidence="1">The sequence shown here is derived from an EMBL/GenBank/DDBJ whole genome shotgun (WGS) entry which is preliminary data.</text>
</comment>
<dbReference type="STRING" id="485913.Krac_5328"/>
<proteinExistence type="predicted"/>
<name>D6TVR8_KTERA</name>
<dbReference type="RefSeq" id="WP_007915718.1">
    <property type="nucleotide sequence ID" value="NZ_ADVG01000003.1"/>
</dbReference>
<evidence type="ECO:0000313" key="1">
    <source>
        <dbReference type="EMBL" id="EFH84301.1"/>
    </source>
</evidence>
<dbReference type="InParanoid" id="D6TVR8"/>
<dbReference type="Proteomes" id="UP000004508">
    <property type="component" value="Unassembled WGS sequence"/>
</dbReference>
<sequence>MSKEPRLSDESLRHCLAEQYALNAATFELLSQGLDVNARVYRVVSEQGDAYLLKAKQGPLYEPAYLLERDWQRF</sequence>
<dbReference type="EMBL" id="ADVG01000003">
    <property type="protein sequence ID" value="EFH84301.1"/>
    <property type="molecule type" value="Genomic_DNA"/>
</dbReference>
<dbReference type="Gene3D" id="3.30.200.20">
    <property type="entry name" value="Phosphorylase Kinase, domain 1"/>
    <property type="match status" value="1"/>
</dbReference>